<feature type="non-terminal residue" evidence="1">
    <location>
        <position position="1"/>
    </location>
</feature>
<accession>X1KQP8</accession>
<reference evidence="1" key="1">
    <citation type="journal article" date="2014" name="Front. Microbiol.">
        <title>High frequency of phylogenetically diverse reductive dehalogenase-homologous genes in deep subseafloor sedimentary metagenomes.</title>
        <authorList>
            <person name="Kawai M."/>
            <person name="Futagami T."/>
            <person name="Toyoda A."/>
            <person name="Takaki Y."/>
            <person name="Nishi S."/>
            <person name="Hori S."/>
            <person name="Arai W."/>
            <person name="Tsubouchi T."/>
            <person name="Morono Y."/>
            <person name="Uchiyama I."/>
            <person name="Ito T."/>
            <person name="Fujiyama A."/>
            <person name="Inagaki F."/>
            <person name="Takami H."/>
        </authorList>
    </citation>
    <scope>NUCLEOTIDE SEQUENCE</scope>
    <source>
        <strain evidence="1">Expedition CK06-06</strain>
    </source>
</reference>
<proteinExistence type="predicted"/>
<protein>
    <recommendedName>
        <fullName evidence="2">Ig-like domain-containing protein</fullName>
    </recommendedName>
</protein>
<feature type="non-terminal residue" evidence="1">
    <location>
        <position position="335"/>
    </location>
</feature>
<evidence type="ECO:0008006" key="2">
    <source>
        <dbReference type="Google" id="ProtNLM"/>
    </source>
</evidence>
<gene>
    <name evidence="1" type="ORF">S06H3_17655</name>
</gene>
<dbReference type="AlphaFoldDB" id="X1KQP8"/>
<dbReference type="Gene3D" id="2.60.40.10">
    <property type="entry name" value="Immunoglobulins"/>
    <property type="match status" value="1"/>
</dbReference>
<organism evidence="1">
    <name type="scientific">marine sediment metagenome</name>
    <dbReference type="NCBI Taxonomy" id="412755"/>
    <lineage>
        <taxon>unclassified sequences</taxon>
        <taxon>metagenomes</taxon>
        <taxon>ecological metagenomes</taxon>
    </lineage>
</organism>
<evidence type="ECO:0000313" key="1">
    <source>
        <dbReference type="EMBL" id="GAI08993.1"/>
    </source>
</evidence>
<comment type="caution">
    <text evidence="1">The sequence shown here is derived from an EMBL/GenBank/DDBJ whole genome shotgun (WGS) entry which is preliminary data.</text>
</comment>
<name>X1KQP8_9ZZZZ</name>
<dbReference type="InterPro" id="IPR013783">
    <property type="entry name" value="Ig-like_fold"/>
</dbReference>
<sequence length="335" mass="36608">PLEINPVLKWKGPAQQATISVKAGYKDWAGGFTPKTGAYTRTITLPESPEVPYESELETPISIPLVACGGLTDGAIEIVLKIADFPDYISQIWNVYATKAPPEDLGFDLTRPTVSETPVEPGTAIDITCPITSRCAMPVDAKAKVIIYEGSIMPGHGDKLKEYDSDVFHIEPNASKNVVIHHTTVEGSIDRRDVEVEIYIDTQLVKQSEWDDVFYVGVPPEEVLDFDLTRPSVSPAEITPGTPITITCPVKSVCTKEQTATAKVKIYEDSFYAGHGTLIATKTSPAFTIAPGQTQNVIVHHTAIAGTIDRRDVEVEVYVGGKLVKESEWDDVYYV</sequence>
<dbReference type="EMBL" id="BARV01008849">
    <property type="protein sequence ID" value="GAI08993.1"/>
    <property type="molecule type" value="Genomic_DNA"/>
</dbReference>